<dbReference type="PROSITE" id="PS50885">
    <property type="entry name" value="HAMP"/>
    <property type="match status" value="1"/>
</dbReference>
<keyword evidence="4" id="KW-1185">Reference proteome</keyword>
<organism evidence="3 4">
    <name type="scientific">[Clostridium] asparagiforme DSM 15981</name>
    <dbReference type="NCBI Taxonomy" id="518636"/>
    <lineage>
        <taxon>Bacteria</taxon>
        <taxon>Bacillati</taxon>
        <taxon>Bacillota</taxon>
        <taxon>Clostridia</taxon>
        <taxon>Lachnospirales</taxon>
        <taxon>Lachnospiraceae</taxon>
        <taxon>Enterocloster</taxon>
    </lineage>
</organism>
<feature type="transmembrane region" description="Helical" evidence="1">
    <location>
        <begin position="12"/>
        <end position="35"/>
    </location>
</feature>
<dbReference type="GO" id="GO:0016020">
    <property type="term" value="C:membrane"/>
    <property type="evidence" value="ECO:0007669"/>
    <property type="project" value="InterPro"/>
</dbReference>
<proteinExistence type="predicted"/>
<dbReference type="GO" id="GO:0000155">
    <property type="term" value="F:phosphorelay sensor kinase activity"/>
    <property type="evidence" value="ECO:0007669"/>
    <property type="project" value="InterPro"/>
</dbReference>
<evidence type="ECO:0000313" key="4">
    <source>
        <dbReference type="Proteomes" id="UP000004756"/>
    </source>
</evidence>
<evidence type="ECO:0000256" key="1">
    <source>
        <dbReference type="SAM" id="Phobius"/>
    </source>
</evidence>
<protein>
    <submittedName>
        <fullName evidence="3">HAMP domain protein</fullName>
    </submittedName>
</protein>
<dbReference type="RefSeq" id="WP_007714380.1">
    <property type="nucleotide sequence ID" value="NZ_GG657592.1"/>
</dbReference>
<keyword evidence="1" id="KW-0472">Membrane</keyword>
<dbReference type="SMART" id="SM00304">
    <property type="entry name" value="HAMP"/>
    <property type="match status" value="1"/>
</dbReference>
<dbReference type="AlphaFoldDB" id="C0D4G2"/>
<evidence type="ECO:0000259" key="2">
    <source>
        <dbReference type="PROSITE" id="PS50885"/>
    </source>
</evidence>
<dbReference type="EMBL" id="ACCJ01000335">
    <property type="protein sequence ID" value="EEG53788.1"/>
    <property type="molecule type" value="Genomic_DNA"/>
</dbReference>
<dbReference type="InterPro" id="IPR010559">
    <property type="entry name" value="Sig_transdc_His_kin_internal"/>
</dbReference>
<dbReference type="Pfam" id="PF06580">
    <property type="entry name" value="His_kinase"/>
    <property type="match status" value="1"/>
</dbReference>
<feature type="non-terminal residue" evidence="3">
    <location>
        <position position="518"/>
    </location>
</feature>
<evidence type="ECO:0000313" key="3">
    <source>
        <dbReference type="EMBL" id="EEG53788.1"/>
    </source>
</evidence>
<sequence>MKFKRSFSVHLLISFLISTLIPFMLIAYVVAHIYAREYSRDVRSLLDTTASSLDSNIATYLKELEQVTMQPYYNNELYNYLRGLSRDQDYALMERLNLQRNLDSNMSFVRYTREDINGIFIVTGDRCLYYTITGTDHKTLSPAFDYGEQSWYQEAVKADGRCLLIGPHVPDYITPRDTPVISLARSIVVLESREPLYVIKIDVNTRIFDRIFHDFTFHVDSKIIIKDENQRIIYANRPLSDEDRETLENTPGAASVSLADGSFQRYAYPITGYPWDITILLSDQELNSRTGIIYLTALLLYLAGVVMAMASFRISSKKMVASINSMRGIFYAIQNEDFSRKYTYVSDTELDDLGDSLNAMSEELQNRIQKEYVMAIRQKDTEFRALQAQIQPHFLFNTLNNFVALNQVGDRDALENALFELSGMLRYILKAPALIPLSMELSFVEDYCSLQKLRFSDRLNYVVDRRVPAEGIMIPKLLLQPIVENSILHGVEPCNRACTIRISLSPAAHGVTIVIEDD</sequence>
<dbReference type="InterPro" id="IPR003660">
    <property type="entry name" value="HAMP_dom"/>
</dbReference>
<dbReference type="Gene3D" id="6.10.340.10">
    <property type="match status" value="1"/>
</dbReference>
<keyword evidence="1" id="KW-0812">Transmembrane</keyword>
<dbReference type="PANTHER" id="PTHR34220">
    <property type="entry name" value="SENSOR HISTIDINE KINASE YPDA"/>
    <property type="match status" value="1"/>
</dbReference>
<reference evidence="3 4" key="1">
    <citation type="submission" date="2009-02" db="EMBL/GenBank/DDBJ databases">
        <title>Draft genome sequence of Clostridium asparagiforme (DSM 15981).</title>
        <authorList>
            <person name="Sudarsanam P."/>
            <person name="Ley R."/>
            <person name="Guruge J."/>
            <person name="Turnbaugh P.J."/>
            <person name="Mahowald M."/>
            <person name="Liep D."/>
            <person name="Gordon J."/>
        </authorList>
    </citation>
    <scope>NUCLEOTIDE SEQUENCE [LARGE SCALE GENOMIC DNA]</scope>
    <source>
        <strain evidence="3 4">DSM 15981</strain>
    </source>
</reference>
<feature type="domain" description="HAMP" evidence="2">
    <location>
        <begin position="317"/>
        <end position="369"/>
    </location>
</feature>
<comment type="caution">
    <text evidence="3">The sequence shown here is derived from an EMBL/GenBank/DDBJ whole genome shotgun (WGS) entry which is preliminary data.</text>
</comment>
<dbReference type="HOGENOM" id="CLU_020473_6_0_9"/>
<feature type="transmembrane region" description="Helical" evidence="1">
    <location>
        <begin position="292"/>
        <end position="312"/>
    </location>
</feature>
<accession>C0D4G2</accession>
<keyword evidence="1" id="KW-1133">Transmembrane helix</keyword>
<dbReference type="PANTHER" id="PTHR34220:SF7">
    <property type="entry name" value="SENSOR HISTIDINE KINASE YPDA"/>
    <property type="match status" value="1"/>
</dbReference>
<gene>
    <name evidence="3" type="ORF">CLOSTASPAR_04156</name>
</gene>
<dbReference type="Proteomes" id="UP000004756">
    <property type="component" value="Unassembled WGS sequence"/>
</dbReference>
<name>C0D4G2_9FIRM</name>
<dbReference type="InterPro" id="IPR050640">
    <property type="entry name" value="Bact_2-comp_sensor_kinase"/>
</dbReference>